<feature type="non-terminal residue" evidence="2">
    <location>
        <position position="1"/>
    </location>
</feature>
<dbReference type="EMBL" id="CAJOBS010014172">
    <property type="protein sequence ID" value="CAF4953669.1"/>
    <property type="molecule type" value="Genomic_DNA"/>
</dbReference>
<name>A0A821Y3X1_9BILA</name>
<organism evidence="2 3">
    <name type="scientific">Rotaria socialis</name>
    <dbReference type="NCBI Taxonomy" id="392032"/>
    <lineage>
        <taxon>Eukaryota</taxon>
        <taxon>Metazoa</taxon>
        <taxon>Spiralia</taxon>
        <taxon>Gnathifera</taxon>
        <taxon>Rotifera</taxon>
        <taxon>Eurotatoria</taxon>
        <taxon>Bdelloidea</taxon>
        <taxon>Philodinida</taxon>
        <taxon>Philodinidae</taxon>
        <taxon>Rotaria</taxon>
    </lineage>
</organism>
<dbReference type="Proteomes" id="UP000663838">
    <property type="component" value="Unassembled WGS sequence"/>
</dbReference>
<reference evidence="2" key="1">
    <citation type="submission" date="2021-02" db="EMBL/GenBank/DDBJ databases">
        <authorList>
            <person name="Nowell W R."/>
        </authorList>
    </citation>
    <scope>NUCLEOTIDE SEQUENCE</scope>
</reference>
<dbReference type="AlphaFoldDB" id="A0A821Y3X1"/>
<dbReference type="SUPFAM" id="SSF90257">
    <property type="entry name" value="Myosin rod fragments"/>
    <property type="match status" value="1"/>
</dbReference>
<sequence length="77" mass="9170">RANANASAMDKKQKQFDKLINEWKQKCEDITVELESSQKEARHYSTELFKLKTQYEESHEQIEALRKENKNLAEEIK</sequence>
<evidence type="ECO:0000256" key="1">
    <source>
        <dbReference type="SAM" id="Coils"/>
    </source>
</evidence>
<proteinExistence type="predicted"/>
<evidence type="ECO:0000313" key="3">
    <source>
        <dbReference type="Proteomes" id="UP000663838"/>
    </source>
</evidence>
<accession>A0A821Y3X1</accession>
<protein>
    <recommendedName>
        <fullName evidence="4">Myosin heavy chain</fullName>
    </recommendedName>
</protein>
<gene>
    <name evidence="2" type="ORF">TOA249_LOCUS33984</name>
</gene>
<keyword evidence="1" id="KW-0175">Coiled coil</keyword>
<comment type="caution">
    <text evidence="2">The sequence shown here is derived from an EMBL/GenBank/DDBJ whole genome shotgun (WGS) entry which is preliminary data.</text>
</comment>
<feature type="coiled-coil region" evidence="1">
    <location>
        <begin position="20"/>
        <end position="75"/>
    </location>
</feature>
<evidence type="ECO:0000313" key="2">
    <source>
        <dbReference type="EMBL" id="CAF4953669.1"/>
    </source>
</evidence>
<evidence type="ECO:0008006" key="4">
    <source>
        <dbReference type="Google" id="ProtNLM"/>
    </source>
</evidence>
<feature type="non-terminal residue" evidence="2">
    <location>
        <position position="77"/>
    </location>
</feature>